<reference evidence="10" key="1">
    <citation type="journal article" date="2023" name="IMA Fungus">
        <title>Comparative genomic study of the Penicillium genus elucidates a diverse pangenome and 15 lateral gene transfer events.</title>
        <authorList>
            <person name="Petersen C."/>
            <person name="Sorensen T."/>
            <person name="Nielsen M.R."/>
            <person name="Sondergaard T.E."/>
            <person name="Sorensen J.L."/>
            <person name="Fitzpatrick D.A."/>
            <person name="Frisvad J.C."/>
            <person name="Nielsen K.L."/>
        </authorList>
    </citation>
    <scope>NUCLEOTIDE SEQUENCE</scope>
    <source>
        <strain evidence="10">IBT 17514</strain>
    </source>
</reference>
<dbReference type="SMART" id="SM00825">
    <property type="entry name" value="PKS_KS"/>
    <property type="match status" value="1"/>
</dbReference>
<evidence type="ECO:0000256" key="2">
    <source>
        <dbReference type="ARBA" id="ARBA00022450"/>
    </source>
</evidence>
<evidence type="ECO:0000313" key="11">
    <source>
        <dbReference type="Proteomes" id="UP001215712"/>
    </source>
</evidence>
<keyword evidence="3" id="KW-0597">Phosphoprotein</keyword>
<dbReference type="PANTHER" id="PTHR43775:SF21">
    <property type="entry name" value="NON-REDUCING POLYKETIDE SYNTHASE AUSA-RELATED"/>
    <property type="match status" value="1"/>
</dbReference>
<dbReference type="InterPro" id="IPR042104">
    <property type="entry name" value="PKS_dehydratase_sf"/>
</dbReference>
<dbReference type="SUPFAM" id="SSF47336">
    <property type="entry name" value="ACP-like"/>
    <property type="match status" value="1"/>
</dbReference>
<feature type="active site" description="Proton donor; for dehydratase activity" evidence="6">
    <location>
        <position position="1118"/>
    </location>
</feature>
<feature type="domain" description="Ketosynthase family 3 (KS3)" evidence="8">
    <location>
        <begin position="6"/>
        <end position="419"/>
    </location>
</feature>
<dbReference type="InterPro" id="IPR020841">
    <property type="entry name" value="PKS_Beta-ketoAc_synthase_dom"/>
</dbReference>
<dbReference type="Gene3D" id="3.30.70.3290">
    <property type="match status" value="1"/>
</dbReference>
<dbReference type="Gene3D" id="3.40.50.1820">
    <property type="entry name" value="alpha/beta hydrolase"/>
    <property type="match status" value="1"/>
</dbReference>
<organism evidence="10 11">
    <name type="scientific">Penicillium malachiteum</name>
    <dbReference type="NCBI Taxonomy" id="1324776"/>
    <lineage>
        <taxon>Eukaryota</taxon>
        <taxon>Fungi</taxon>
        <taxon>Dikarya</taxon>
        <taxon>Ascomycota</taxon>
        <taxon>Pezizomycotina</taxon>
        <taxon>Eurotiomycetes</taxon>
        <taxon>Eurotiomycetidae</taxon>
        <taxon>Eurotiales</taxon>
        <taxon>Aspergillaceae</taxon>
        <taxon>Penicillium</taxon>
    </lineage>
</organism>
<dbReference type="Gene3D" id="3.40.50.150">
    <property type="entry name" value="Vaccinia Virus protein VP39"/>
    <property type="match status" value="1"/>
</dbReference>
<dbReference type="Pfam" id="PF02801">
    <property type="entry name" value="Ketoacyl-synt_C"/>
    <property type="match status" value="1"/>
</dbReference>
<dbReference type="InterPro" id="IPR050091">
    <property type="entry name" value="PKS_NRPS_Biosynth_Enz"/>
</dbReference>
<dbReference type="InterPro" id="IPR009081">
    <property type="entry name" value="PP-bd_ACP"/>
</dbReference>
<keyword evidence="4" id="KW-0808">Transferase</keyword>
<dbReference type="Gene3D" id="3.40.366.10">
    <property type="entry name" value="Malonyl-Coenzyme A Acyl Carrier Protein, domain 2"/>
    <property type="match status" value="1"/>
</dbReference>
<evidence type="ECO:0000256" key="3">
    <source>
        <dbReference type="ARBA" id="ARBA00022553"/>
    </source>
</evidence>
<keyword evidence="11" id="KW-1185">Reference proteome</keyword>
<comment type="caution">
    <text evidence="10">The sequence shown here is derived from an EMBL/GenBank/DDBJ whole genome shotgun (WGS) entry which is preliminary data.</text>
</comment>
<dbReference type="PROSITE" id="PS50075">
    <property type="entry name" value="CARRIER"/>
    <property type="match status" value="1"/>
</dbReference>
<proteinExistence type="predicted"/>
<dbReference type="InterPro" id="IPR016035">
    <property type="entry name" value="Acyl_Trfase/lysoPLipase"/>
</dbReference>
<dbReference type="SUPFAM" id="SSF53335">
    <property type="entry name" value="S-adenosyl-L-methionine-dependent methyltransferases"/>
    <property type="match status" value="1"/>
</dbReference>
<dbReference type="SUPFAM" id="SSF53474">
    <property type="entry name" value="alpha/beta-Hydrolases"/>
    <property type="match status" value="1"/>
</dbReference>
<evidence type="ECO:0000256" key="6">
    <source>
        <dbReference type="PROSITE-ProRule" id="PRU01363"/>
    </source>
</evidence>
<dbReference type="InterPro" id="IPR036736">
    <property type="entry name" value="ACP-like_sf"/>
</dbReference>
<reference evidence="10" key="2">
    <citation type="submission" date="2023-01" db="EMBL/GenBank/DDBJ databases">
        <authorList>
            <person name="Petersen C."/>
        </authorList>
    </citation>
    <scope>NUCLEOTIDE SEQUENCE</scope>
    <source>
        <strain evidence="10">IBT 17514</strain>
    </source>
</reference>
<dbReference type="InterPro" id="IPR041068">
    <property type="entry name" value="HTH_51"/>
</dbReference>
<dbReference type="CDD" id="cd02440">
    <property type="entry name" value="AdoMet_MTases"/>
    <property type="match status" value="1"/>
</dbReference>
<dbReference type="Pfam" id="PF00109">
    <property type="entry name" value="ketoacyl-synt"/>
    <property type="match status" value="1"/>
</dbReference>
<dbReference type="GO" id="GO:0017000">
    <property type="term" value="P:antibiotic biosynthetic process"/>
    <property type="evidence" value="ECO:0007669"/>
    <property type="project" value="UniProtKB-ARBA"/>
</dbReference>
<dbReference type="GO" id="GO:0004312">
    <property type="term" value="F:fatty acid synthase activity"/>
    <property type="evidence" value="ECO:0007669"/>
    <property type="project" value="TreeGrafter"/>
</dbReference>
<feature type="domain" description="PKS/mFAS DH" evidence="9">
    <location>
        <begin position="906"/>
        <end position="1210"/>
    </location>
</feature>
<dbReference type="PROSITE" id="PS52004">
    <property type="entry name" value="KS3_2"/>
    <property type="match status" value="1"/>
</dbReference>
<accession>A0AAD6HTJ2</accession>
<dbReference type="Pfam" id="PF00698">
    <property type="entry name" value="Acyl_transf_1"/>
    <property type="match status" value="1"/>
</dbReference>
<dbReference type="Pfam" id="PF08242">
    <property type="entry name" value="Methyltransf_12"/>
    <property type="match status" value="1"/>
</dbReference>
<dbReference type="InterPro" id="IPR013094">
    <property type="entry name" value="AB_hydrolase_3"/>
</dbReference>
<dbReference type="GO" id="GO:0044550">
    <property type="term" value="P:secondary metabolite biosynthetic process"/>
    <property type="evidence" value="ECO:0007669"/>
    <property type="project" value="TreeGrafter"/>
</dbReference>
<dbReference type="InterPro" id="IPR001227">
    <property type="entry name" value="Ac_transferase_dom_sf"/>
</dbReference>
<dbReference type="EMBL" id="JAQJAN010000003">
    <property type="protein sequence ID" value="KAJ5734490.1"/>
    <property type="molecule type" value="Genomic_DNA"/>
</dbReference>
<dbReference type="InterPro" id="IPR029063">
    <property type="entry name" value="SAM-dependent_MTases_sf"/>
</dbReference>
<evidence type="ECO:0000256" key="1">
    <source>
        <dbReference type="ARBA" id="ARBA00004721"/>
    </source>
</evidence>
<feature type="region of interest" description="N-terminal hotdog fold" evidence="6">
    <location>
        <begin position="906"/>
        <end position="1033"/>
    </location>
</feature>
<dbReference type="Gene3D" id="1.10.1200.10">
    <property type="entry name" value="ACP-like"/>
    <property type="match status" value="1"/>
</dbReference>
<dbReference type="SMART" id="SM00827">
    <property type="entry name" value="PKS_AT"/>
    <property type="match status" value="1"/>
</dbReference>
<dbReference type="GO" id="GO:0016787">
    <property type="term" value="F:hydrolase activity"/>
    <property type="evidence" value="ECO:0007669"/>
    <property type="project" value="InterPro"/>
</dbReference>
<dbReference type="PANTHER" id="PTHR43775">
    <property type="entry name" value="FATTY ACID SYNTHASE"/>
    <property type="match status" value="1"/>
</dbReference>
<evidence type="ECO:0000256" key="5">
    <source>
        <dbReference type="ARBA" id="ARBA00023268"/>
    </source>
</evidence>
<dbReference type="InterPro" id="IPR014030">
    <property type="entry name" value="Ketoacyl_synth_N"/>
</dbReference>
<dbReference type="GO" id="GO:0008168">
    <property type="term" value="F:methyltransferase activity"/>
    <property type="evidence" value="ECO:0007669"/>
    <property type="project" value="UniProtKB-KW"/>
</dbReference>
<dbReference type="InterPro" id="IPR014031">
    <property type="entry name" value="Ketoacyl_synth_C"/>
</dbReference>
<evidence type="ECO:0000259" key="8">
    <source>
        <dbReference type="PROSITE" id="PS52004"/>
    </source>
</evidence>
<feature type="region of interest" description="C-terminal hotdog fold" evidence="6">
    <location>
        <begin position="1058"/>
        <end position="1210"/>
    </location>
</feature>
<evidence type="ECO:0000256" key="4">
    <source>
        <dbReference type="ARBA" id="ARBA00022679"/>
    </source>
</evidence>
<dbReference type="CDD" id="cd00833">
    <property type="entry name" value="PKS"/>
    <property type="match status" value="1"/>
</dbReference>
<dbReference type="SUPFAM" id="SSF53901">
    <property type="entry name" value="Thiolase-like"/>
    <property type="match status" value="1"/>
</dbReference>
<dbReference type="Pfam" id="PF18558">
    <property type="entry name" value="HTH_51"/>
    <property type="match status" value="1"/>
</dbReference>
<dbReference type="PROSITE" id="PS52019">
    <property type="entry name" value="PKS_MFAS_DH"/>
    <property type="match status" value="1"/>
</dbReference>
<dbReference type="GO" id="GO:0032259">
    <property type="term" value="P:methylation"/>
    <property type="evidence" value="ECO:0007669"/>
    <property type="project" value="UniProtKB-KW"/>
</dbReference>
<dbReference type="Proteomes" id="UP001215712">
    <property type="component" value="Unassembled WGS sequence"/>
</dbReference>
<comment type="pathway">
    <text evidence="1">Secondary metabolite biosynthesis; terpenoid biosynthesis.</text>
</comment>
<keyword evidence="2" id="KW-0596">Phosphopantetheine</keyword>
<evidence type="ECO:0000259" key="7">
    <source>
        <dbReference type="PROSITE" id="PS50075"/>
    </source>
</evidence>
<feature type="domain" description="Carrier" evidence="7">
    <location>
        <begin position="1254"/>
        <end position="1331"/>
    </location>
</feature>
<protein>
    <submittedName>
        <fullName evidence="10">Uncharacterized protein</fullName>
    </submittedName>
</protein>
<dbReference type="SUPFAM" id="SSF52151">
    <property type="entry name" value="FabD/lysophospholipase-like"/>
    <property type="match status" value="1"/>
</dbReference>
<evidence type="ECO:0000313" key="10">
    <source>
        <dbReference type="EMBL" id="KAJ5734490.1"/>
    </source>
</evidence>
<dbReference type="InterPro" id="IPR013217">
    <property type="entry name" value="Methyltransf_12"/>
</dbReference>
<evidence type="ECO:0000259" key="9">
    <source>
        <dbReference type="PROSITE" id="PS52019"/>
    </source>
</evidence>
<dbReference type="Gene3D" id="3.10.129.110">
    <property type="entry name" value="Polyketide synthase dehydratase"/>
    <property type="match status" value="1"/>
</dbReference>
<gene>
    <name evidence="10" type="ORF">N7493_003276</name>
</gene>
<dbReference type="InterPro" id="IPR029058">
    <property type="entry name" value="AB_hydrolase_fold"/>
</dbReference>
<keyword evidence="5" id="KW-0511">Multifunctional enzyme</keyword>
<dbReference type="Pfam" id="PF00550">
    <property type="entry name" value="PP-binding"/>
    <property type="match status" value="1"/>
</dbReference>
<dbReference type="InterPro" id="IPR016039">
    <property type="entry name" value="Thiolase-like"/>
</dbReference>
<name>A0AAD6HTJ2_9EURO</name>
<dbReference type="InterPro" id="IPR049900">
    <property type="entry name" value="PKS_mFAS_DH"/>
</dbReference>
<dbReference type="InterPro" id="IPR014043">
    <property type="entry name" value="Acyl_transferase_dom"/>
</dbReference>
<dbReference type="InterPro" id="IPR016036">
    <property type="entry name" value="Malonyl_transacylase_ACP-bd"/>
</dbReference>
<dbReference type="Gene3D" id="3.40.47.10">
    <property type="match status" value="1"/>
</dbReference>
<dbReference type="SUPFAM" id="SSF55048">
    <property type="entry name" value="Probable ACP-binding domain of malonyl-CoA ACP transacylase"/>
    <property type="match status" value="1"/>
</dbReference>
<sequence length="2173" mass="242155">MEVYPENTIAVVGMACRFPGANSVDEFWDILKTGKSLDQVLPDERIPLAGHWRNPAGMTLRGNFIDNVDAFDHKFFKITSREAASMDPQQRLLLEVAYQALESSGYFGHSDWDPHVGCYIGGFSSDYNDNIASQSVNAYSALGSLKGFQSGRVSHYFQWTGPSIMYDTVCSSSGVAIDAACKAIIAGDCSSAIAGGVSVFTSPFLFQNLAGASFLSPDGKVKPFDIKADGYSRGEGVGIVVLKPLSAAIRAGDPILGIIRSSIVRQSRSPHITVPHSESQAILYRQVLDRAQITPDRVTYIEAHGTGTRIGDTPEYEGIKDVFGGKARQDMLYFSSLKGNIGHAEGASGVASLIKTLLMIQHSEIPPQANFDTLNPRINLIGERIAIPLTLQSWKSEPRVALVNNFGAAGSIAAMIVQEPPPLETSFSFSQCVRFPVCLAANTQQSLENYCRRLQSYIDKTITPTPQSLLADLCFTISRRANSALAIRSSFSVSNIQELSSQLRLVPSVARTSNGKLSDMSPKPVVLIFSGQAFRRIRIPVDIYRSSSVFASHLDECNETLVGLGIPSVAPHIFQDHECKDATTLQTIQFVTQYSCARTWIDCGLKVDCLLGHSLGQLVALVVSGCLSLADGLRYVCGRASLIDSKWGKEKGLMTTINGNADIVQSVISRVNELKPHHHLEIACHNGPNSHVLVGSAEETQALEKILNEELLQIKYKRLDVTHGFHSKLTEPILKDLRMLAMSLTFNNQSIPVEMCSETPTQDIPTAASLVEHTRQPVYFRHAVERIENRLGSCTWMEAGAGSSVIHMLQSASNQRKEHAHDFHPVKFDEESEYSLANTITKLWMEGYGVSFWPFSPSRMPSFRILQIPPYQFDHPRHWIEWNHRMISSDNRISSRCKAIETEAVNILVELQGQIGSTKETVYLVNTKCPEWCSLVKGHRVQDIPICPASLYLALVIRAIGRFPRPPKQSLIPRVDKFRMRTAMGVCQRRQVTLKLIRNGKSLAWEFLFQQNDDFNKNITTAEGIVTLVPEEGLISEFSRAARLLDLHRRVKQAEREDHSTLHGPLVYNLLSRVVQLDPVYHRLDNVSLDERTVRADVLPQKKDDVIPPGETFNTTLDACLQAAPLHLSSFQVLNKPNHTFVCVSIDSIQFSTPFISGNADQTWSLFSHLSTSEKNDSHYDIFALDPKSGEVALIINEVRLSRVPSSLISSNASLNSSQTKNPQTQQVVSRLDCKNSQNQTGENFEASQSRLLQSNDALDHELRELLSSVTDVPAKSIMDSTQLLELGVDSLGLSEICASVQEAFSTPIGLVEVESIRSFRDLSDLLKSRSIIHQNKFQTRKYHAEPQYEIESEATSFQETPKMDSLAQVKQLLKQYIDVPSVLDPSSQLGNLGLDSLLCIELFHDIYGPSMAFEAEEITPQTTLHELCELLFGRTQRAQQAQGGENEKIKSNDKYLSNTIPAKDHAVRWKTPPQELLDQSQRLFQTFAAETGCQGFWHEVYPAQARLLQAYVLEAFERMSADVRSLTTGERLPDISVISKYGRLKQVLLDILREGQLIDYDGARYIRSDKIIDIPTSGELAMQLAQQHPKFALEIKLLQVTGPRLSSFLLGQEEPLQYLFGNAKTKTLLEEVYTSSPLFLVMSKILAYYIERAGSAFEAGRPIRILEIGAGTGGTTSHIIKSLSQKDVPFHYTFTDLSPSLVSLGRRKFAEYSSCMEFSVFDVERPPSPEMTSSFDIVISTLCIHATRDLTRSLTHINQVLQPHGFVALAEFTKRIPWLDCVFGLLDGWWLFEDGRRHALAPAPLWQKSMLAAGFRQAIATGDRSLESQTSRIVLGFKSEHVLRTAPRLSPKLTDLDNETICFDRAGIHLRADIYYPSDLSVMPSRRWPVALVIHGGGHVMLSRKDVPARQIVWLLEHGILPISIDYTLCPELPIVDGALSDVCKAFVWARKELATLSLKHCNIQIDAERIGIVGWSSGGALALTLGWTPRTIGVRPPDAVLAFYCPCDYEDEYWKTPQPVALPAKEMGIHSEYSLLNAIEENPITSYVTKSQENSPLAWIHPSNPRAWIYWHMVRNGQTLPILCKGLPASSSTSLDKLESLENMEQPLPEDVRKFSPYAHMKDGQYTVPTFFVHGTSDSFIPWQQSKRAYDLLCEQESPLGSRYQRGQDIY</sequence>
<dbReference type="Pfam" id="PF07859">
    <property type="entry name" value="Abhydrolase_3"/>
    <property type="match status" value="1"/>
</dbReference>
<dbReference type="GO" id="GO:0006633">
    <property type="term" value="P:fatty acid biosynthetic process"/>
    <property type="evidence" value="ECO:0007669"/>
    <property type="project" value="TreeGrafter"/>
</dbReference>
<feature type="active site" description="Proton acceptor; for dehydratase activity" evidence="6">
    <location>
        <position position="939"/>
    </location>
</feature>